<proteinExistence type="predicted"/>
<gene>
    <name evidence="2" type="ORF">EKG83_21715</name>
</gene>
<dbReference type="RefSeq" id="WP_153278285.1">
    <property type="nucleotide sequence ID" value="NZ_CP034550.1"/>
</dbReference>
<feature type="region of interest" description="Disordered" evidence="1">
    <location>
        <begin position="105"/>
        <end position="157"/>
    </location>
</feature>
<protein>
    <submittedName>
        <fullName evidence="2">Uncharacterized protein</fullName>
    </submittedName>
</protein>
<name>A0A5Q0H0K5_SACSY</name>
<dbReference type="AlphaFoldDB" id="A0A5Q0H0K5"/>
<feature type="compositionally biased region" description="Basic and acidic residues" evidence="1">
    <location>
        <begin position="121"/>
        <end position="133"/>
    </location>
</feature>
<organism evidence="2 3">
    <name type="scientific">Saccharothrix syringae</name>
    <name type="common">Nocardiopsis syringae</name>
    <dbReference type="NCBI Taxonomy" id="103733"/>
    <lineage>
        <taxon>Bacteria</taxon>
        <taxon>Bacillati</taxon>
        <taxon>Actinomycetota</taxon>
        <taxon>Actinomycetes</taxon>
        <taxon>Pseudonocardiales</taxon>
        <taxon>Pseudonocardiaceae</taxon>
        <taxon>Saccharothrix</taxon>
    </lineage>
</organism>
<dbReference type="Proteomes" id="UP000325787">
    <property type="component" value="Chromosome"/>
</dbReference>
<accession>A0A5Q0H0K5</accession>
<evidence type="ECO:0000313" key="2">
    <source>
        <dbReference type="EMBL" id="QFZ19699.1"/>
    </source>
</evidence>
<evidence type="ECO:0000256" key="1">
    <source>
        <dbReference type="SAM" id="MobiDB-lite"/>
    </source>
</evidence>
<dbReference type="EMBL" id="CP034550">
    <property type="protein sequence ID" value="QFZ19699.1"/>
    <property type="molecule type" value="Genomic_DNA"/>
</dbReference>
<dbReference type="KEGG" id="ssyi:EKG83_21715"/>
<sequence length="157" mass="16417">MPVTPAVNAAVGEVLNEYAARRDADLRGRALLWEIDARGAWVGTAPSSASPAATLHTLAQWAAFLDLVLDAPDPGRPGVFVFRGYLEDRPVEIRGVGRAVADPADRAVRGGGAQHAPFEAGRPRHAIEGDRSRGRAAGPTTGPEEPRRTAVADPAGA</sequence>
<keyword evidence="3" id="KW-1185">Reference proteome</keyword>
<evidence type="ECO:0000313" key="3">
    <source>
        <dbReference type="Proteomes" id="UP000325787"/>
    </source>
</evidence>
<reference evidence="3" key="1">
    <citation type="journal article" date="2021" name="Curr. Microbiol.">
        <title>Complete genome of nocamycin-producing strain Saccharothrix syringae NRRL B-16468 reveals the biosynthetic potential for secondary metabolites.</title>
        <authorList>
            <person name="Mo X."/>
            <person name="Yang S."/>
        </authorList>
    </citation>
    <scope>NUCLEOTIDE SEQUENCE [LARGE SCALE GENOMIC DNA]</scope>
    <source>
        <strain evidence="3">ATCC 51364 / DSM 43886 / JCM 6844 / KCTC 9398 / NBRC 14523 / NRRL B-16468 / INA 2240</strain>
    </source>
</reference>